<protein>
    <recommendedName>
        <fullName evidence="3">histidine kinase</fullName>
        <ecNumber evidence="3">2.7.13.3</ecNumber>
    </recommendedName>
</protein>
<dbReference type="InterPro" id="IPR005467">
    <property type="entry name" value="His_kinase_dom"/>
</dbReference>
<dbReference type="SMART" id="SM00388">
    <property type="entry name" value="HisKA"/>
    <property type="match status" value="1"/>
</dbReference>
<evidence type="ECO:0000256" key="8">
    <source>
        <dbReference type="ARBA" id="ARBA00022989"/>
    </source>
</evidence>
<feature type="domain" description="Histidine kinase" evidence="12">
    <location>
        <begin position="216"/>
        <end position="427"/>
    </location>
</feature>
<evidence type="ECO:0000256" key="5">
    <source>
        <dbReference type="ARBA" id="ARBA00022679"/>
    </source>
</evidence>
<name>A0A0N1ECH3_9HELI</name>
<evidence type="ECO:0000256" key="6">
    <source>
        <dbReference type="ARBA" id="ARBA00022692"/>
    </source>
</evidence>
<dbReference type="EC" id="2.7.13.3" evidence="3"/>
<dbReference type="Gene3D" id="3.30.565.10">
    <property type="entry name" value="Histidine kinase-like ATPase, C-terminal domain"/>
    <property type="match status" value="1"/>
</dbReference>
<dbReference type="STRING" id="35818.HPU229336_09225"/>
<reference evidence="13 14" key="1">
    <citation type="submission" date="2014-06" db="EMBL/GenBank/DDBJ databases">
        <title>Helicobacter pullorum isolates in fresh chicken meat - phenotypic and genotypic features.</title>
        <authorList>
            <person name="Borges V."/>
            <person name="Santos A."/>
            <person name="Correia C.B."/>
            <person name="Saraiva M."/>
            <person name="Menard A."/>
            <person name="Vieira L."/>
            <person name="Sampaio D.A."/>
            <person name="Gomes J.P."/>
            <person name="Oleastro M."/>
        </authorList>
    </citation>
    <scope>NUCLEOTIDE SEQUENCE [LARGE SCALE GENOMIC DNA]</scope>
    <source>
        <strain evidence="13 14">229334/12</strain>
    </source>
</reference>
<dbReference type="PATRIC" id="fig|35818.11.peg.743"/>
<dbReference type="SUPFAM" id="SSF47384">
    <property type="entry name" value="Homodimeric domain of signal transducing histidine kinase"/>
    <property type="match status" value="1"/>
</dbReference>
<evidence type="ECO:0000256" key="7">
    <source>
        <dbReference type="ARBA" id="ARBA00022777"/>
    </source>
</evidence>
<keyword evidence="9" id="KW-0902">Two-component regulatory system</keyword>
<proteinExistence type="predicted"/>
<evidence type="ECO:0000256" key="4">
    <source>
        <dbReference type="ARBA" id="ARBA00022553"/>
    </source>
</evidence>
<dbReference type="Proteomes" id="UP000037997">
    <property type="component" value="Unassembled WGS sequence"/>
</dbReference>
<dbReference type="GO" id="GO:0005886">
    <property type="term" value="C:plasma membrane"/>
    <property type="evidence" value="ECO:0007669"/>
    <property type="project" value="TreeGrafter"/>
</dbReference>
<dbReference type="SUPFAM" id="SSF55874">
    <property type="entry name" value="ATPase domain of HSP90 chaperone/DNA topoisomerase II/histidine kinase"/>
    <property type="match status" value="1"/>
</dbReference>
<feature type="transmembrane region" description="Helical" evidence="11">
    <location>
        <begin position="12"/>
        <end position="36"/>
    </location>
</feature>
<dbReference type="PANTHER" id="PTHR45436">
    <property type="entry name" value="SENSOR HISTIDINE KINASE YKOH"/>
    <property type="match status" value="1"/>
</dbReference>
<dbReference type="Pfam" id="PF02518">
    <property type="entry name" value="HATPase_c"/>
    <property type="match status" value="1"/>
</dbReference>
<dbReference type="InterPro" id="IPR003661">
    <property type="entry name" value="HisK_dim/P_dom"/>
</dbReference>
<keyword evidence="7 13" id="KW-0418">Kinase</keyword>
<dbReference type="SMART" id="SM00387">
    <property type="entry name" value="HATPase_c"/>
    <property type="match status" value="1"/>
</dbReference>
<evidence type="ECO:0000256" key="2">
    <source>
        <dbReference type="ARBA" id="ARBA00004141"/>
    </source>
</evidence>
<evidence type="ECO:0000256" key="3">
    <source>
        <dbReference type="ARBA" id="ARBA00012438"/>
    </source>
</evidence>
<evidence type="ECO:0000256" key="1">
    <source>
        <dbReference type="ARBA" id="ARBA00000085"/>
    </source>
</evidence>
<dbReference type="PROSITE" id="PS50109">
    <property type="entry name" value="HIS_KIN"/>
    <property type="match status" value="1"/>
</dbReference>
<accession>A0A0N1ECH3</accession>
<dbReference type="InterPro" id="IPR036097">
    <property type="entry name" value="HisK_dim/P_sf"/>
</dbReference>
<gene>
    <name evidence="13" type="ORF">HPU229334_03755</name>
</gene>
<dbReference type="EMBL" id="JNOC01000017">
    <property type="protein sequence ID" value="KPH56170.1"/>
    <property type="molecule type" value="Genomic_DNA"/>
</dbReference>
<feature type="transmembrane region" description="Helical" evidence="11">
    <location>
        <begin position="136"/>
        <end position="159"/>
    </location>
</feature>
<dbReference type="PANTHER" id="PTHR45436:SF15">
    <property type="entry name" value="SENSOR HISTIDINE KINASE CUSS"/>
    <property type="match status" value="1"/>
</dbReference>
<dbReference type="InterPro" id="IPR036890">
    <property type="entry name" value="HATPase_C_sf"/>
</dbReference>
<keyword evidence="4" id="KW-0597">Phosphoprotein</keyword>
<comment type="caution">
    <text evidence="13">The sequence shown here is derived from an EMBL/GenBank/DDBJ whole genome shotgun (WGS) entry which is preliminary data.</text>
</comment>
<evidence type="ECO:0000256" key="11">
    <source>
        <dbReference type="SAM" id="Phobius"/>
    </source>
</evidence>
<keyword evidence="5" id="KW-0808">Transferase</keyword>
<dbReference type="CDD" id="cd00082">
    <property type="entry name" value="HisKA"/>
    <property type="match status" value="1"/>
</dbReference>
<dbReference type="RefSeq" id="WP_230845548.1">
    <property type="nucleotide sequence ID" value="NZ_JNOC01000017.1"/>
</dbReference>
<dbReference type="Gene3D" id="6.10.340.10">
    <property type="match status" value="1"/>
</dbReference>
<evidence type="ECO:0000313" key="13">
    <source>
        <dbReference type="EMBL" id="KPH56170.1"/>
    </source>
</evidence>
<comment type="catalytic activity">
    <reaction evidence="1">
        <text>ATP + protein L-histidine = ADP + protein N-phospho-L-histidine.</text>
        <dbReference type="EC" id="2.7.13.3"/>
    </reaction>
</comment>
<dbReference type="GO" id="GO:0000155">
    <property type="term" value="F:phosphorelay sensor kinase activity"/>
    <property type="evidence" value="ECO:0007669"/>
    <property type="project" value="InterPro"/>
</dbReference>
<evidence type="ECO:0000256" key="9">
    <source>
        <dbReference type="ARBA" id="ARBA00023012"/>
    </source>
</evidence>
<comment type="subcellular location">
    <subcellularLocation>
        <location evidence="2">Membrane</location>
        <topology evidence="2">Multi-pass membrane protein</topology>
    </subcellularLocation>
</comment>
<keyword evidence="6 11" id="KW-0812">Transmembrane</keyword>
<dbReference type="Gene3D" id="1.10.287.130">
    <property type="match status" value="1"/>
</dbReference>
<evidence type="ECO:0000259" key="12">
    <source>
        <dbReference type="PROSITE" id="PS50109"/>
    </source>
</evidence>
<sequence length="433" mass="49532">MLSKRSIRGDYVRQITISFVALLVIFSVALYSYLYFTAYGNIKQELQKYSQHILTNNITYTTNQSFYIQNTNILSNDTIKIVVLDEKIIQEYYKKQTIKDDVYFSLFVPYKGNKTLNITKNITKEMWFLENLFEGIVLVNFFALILIQLFALAFSNILYKPIHNLSQTLEKVKEYDLETLNNNALPLEFQPLVYSINNLLQRIKNYLSSQKQLFIGIAHELKTPLAVMKTKCEVTLIKERQKEVYTDALKENISSINEMNAIIKMLLDLGRQESAQFEKSSMVDINKILKKIADNFMILSKKENKSFFVEIGEEEVLLTIKPTLLTQIVQNFLQNAFKFTPKGKSILLKSSVEDGKLNIIVMDEGCGIDSELNDIYAPFRRAGNKSGAGLGLFLAKNAANALGGNISLQNRSDKQGTIAKFQLKISDNWNKNC</sequence>
<keyword evidence="8 11" id="KW-1133">Transmembrane helix</keyword>
<dbReference type="InterPro" id="IPR004358">
    <property type="entry name" value="Sig_transdc_His_kin-like_C"/>
</dbReference>
<dbReference type="AlphaFoldDB" id="A0A0N1ECH3"/>
<evidence type="ECO:0000313" key="14">
    <source>
        <dbReference type="Proteomes" id="UP000037997"/>
    </source>
</evidence>
<dbReference type="PRINTS" id="PR00344">
    <property type="entry name" value="BCTRLSENSOR"/>
</dbReference>
<dbReference type="InterPro" id="IPR050428">
    <property type="entry name" value="TCS_sensor_his_kinase"/>
</dbReference>
<dbReference type="Pfam" id="PF00512">
    <property type="entry name" value="HisKA"/>
    <property type="match status" value="1"/>
</dbReference>
<evidence type="ECO:0000256" key="10">
    <source>
        <dbReference type="ARBA" id="ARBA00023136"/>
    </source>
</evidence>
<keyword evidence="10 11" id="KW-0472">Membrane</keyword>
<dbReference type="InterPro" id="IPR003594">
    <property type="entry name" value="HATPase_dom"/>
</dbReference>
<organism evidence="13 14">
    <name type="scientific">Helicobacter pullorum</name>
    <dbReference type="NCBI Taxonomy" id="35818"/>
    <lineage>
        <taxon>Bacteria</taxon>
        <taxon>Pseudomonadati</taxon>
        <taxon>Campylobacterota</taxon>
        <taxon>Epsilonproteobacteria</taxon>
        <taxon>Campylobacterales</taxon>
        <taxon>Helicobacteraceae</taxon>
        <taxon>Helicobacter</taxon>
    </lineage>
</organism>